<dbReference type="SUPFAM" id="SSF48371">
    <property type="entry name" value="ARM repeat"/>
    <property type="match status" value="2"/>
</dbReference>
<dbReference type="Proteomes" id="UP000250321">
    <property type="component" value="Unassembled WGS sequence"/>
</dbReference>
<dbReference type="InterPro" id="IPR011989">
    <property type="entry name" value="ARM-like"/>
</dbReference>
<gene>
    <name evidence="3" type="ORF">Pyn_25086</name>
</gene>
<dbReference type="STRING" id="2094558.A0A314ZLJ0"/>
<evidence type="ECO:0000256" key="2">
    <source>
        <dbReference type="PROSITE-ProRule" id="PRU00259"/>
    </source>
</evidence>
<evidence type="ECO:0000313" key="3">
    <source>
        <dbReference type="EMBL" id="PQQ20815.1"/>
    </source>
</evidence>
<evidence type="ECO:0000313" key="4">
    <source>
        <dbReference type="Proteomes" id="UP000250321"/>
    </source>
</evidence>
<keyword evidence="4" id="KW-1185">Reference proteome</keyword>
<dbReference type="AlphaFoldDB" id="A0A314ZLJ0"/>
<organism evidence="3 4">
    <name type="scientific">Prunus yedoensis var. nudiflora</name>
    <dbReference type="NCBI Taxonomy" id="2094558"/>
    <lineage>
        <taxon>Eukaryota</taxon>
        <taxon>Viridiplantae</taxon>
        <taxon>Streptophyta</taxon>
        <taxon>Embryophyta</taxon>
        <taxon>Tracheophyta</taxon>
        <taxon>Spermatophyta</taxon>
        <taxon>Magnoliopsida</taxon>
        <taxon>eudicotyledons</taxon>
        <taxon>Gunneridae</taxon>
        <taxon>Pentapetalae</taxon>
        <taxon>rosids</taxon>
        <taxon>fabids</taxon>
        <taxon>Rosales</taxon>
        <taxon>Rosaceae</taxon>
        <taxon>Amygdaloideae</taxon>
        <taxon>Amygdaleae</taxon>
        <taxon>Prunus</taxon>
    </lineage>
</organism>
<dbReference type="PANTHER" id="PTHR47451:SF1">
    <property type="entry name" value="ARM REPEAT SUPERFAMILY PROTEIN"/>
    <property type="match status" value="1"/>
</dbReference>
<name>A0A314ZLJ0_PRUYE</name>
<accession>A0A314ZLJ0</accession>
<keyword evidence="1" id="KW-0677">Repeat</keyword>
<feature type="repeat" description="ARM" evidence="2">
    <location>
        <begin position="354"/>
        <end position="396"/>
    </location>
</feature>
<proteinExistence type="predicted"/>
<dbReference type="PANTHER" id="PTHR47451">
    <property type="entry name" value="ARM REPEAT SUPERFAMILY PROTEIN"/>
    <property type="match status" value="1"/>
</dbReference>
<reference evidence="3 4" key="1">
    <citation type="submission" date="2018-02" db="EMBL/GenBank/DDBJ databases">
        <title>Draft genome of wild Prunus yedoensis var. nudiflora.</title>
        <authorList>
            <person name="Baek S."/>
            <person name="Kim J.-H."/>
            <person name="Choi K."/>
            <person name="Kim G.-B."/>
            <person name="Cho A."/>
            <person name="Jang H."/>
            <person name="Shin C.-H."/>
            <person name="Yu H.-J."/>
            <person name="Mun J.-H."/>
        </authorList>
    </citation>
    <scope>NUCLEOTIDE SEQUENCE [LARGE SCALE GENOMIC DNA]</scope>
    <source>
        <strain evidence="4">cv. Jeju island</strain>
        <tissue evidence="3">Leaf</tissue>
    </source>
</reference>
<dbReference type="OrthoDB" id="409644at2759"/>
<dbReference type="InterPro" id="IPR000225">
    <property type="entry name" value="Armadillo"/>
</dbReference>
<dbReference type="EMBL" id="PJQY01000025">
    <property type="protein sequence ID" value="PQQ20815.1"/>
    <property type="molecule type" value="Genomic_DNA"/>
</dbReference>
<dbReference type="PROSITE" id="PS50176">
    <property type="entry name" value="ARM_REPEAT"/>
    <property type="match status" value="1"/>
</dbReference>
<dbReference type="Gene3D" id="1.25.10.10">
    <property type="entry name" value="Leucine-rich Repeat Variant"/>
    <property type="match status" value="1"/>
</dbReference>
<evidence type="ECO:0000256" key="1">
    <source>
        <dbReference type="ARBA" id="ARBA00022737"/>
    </source>
</evidence>
<comment type="caution">
    <text evidence="3">The sequence shown here is derived from an EMBL/GenBank/DDBJ whole genome shotgun (WGS) entry which is preliminary data.</text>
</comment>
<dbReference type="InterPro" id="IPR016024">
    <property type="entry name" value="ARM-type_fold"/>
</dbReference>
<sequence length="423" mass="46531">MNAIVGRTQQQFLARIGAIELEDEKNQSEVTTGKQLTLLPWMDGVARLVLILGLEDDTRALEKLSVSNGVCQIIEAEGVIDPLINVLKQPKIPEILMEKTLDILARILDPSKEMKSKFYDGPVNGSKEGSAAAITADAAHNVYQKQIPGKVCSLWGDCSPGWILKTPTPRLQRKAASILEFCTVIDPRMETIISVDVESGLDVVFQQKILEDMESEVVNQQPEKYALEVEEAGLAISAASRLFTKLLDSENFCQKIDSAHFTKLLCDILESNIPLNNKDWVAACLVKLGSLSGPRLGFEDPINMEVTLYETIPRLMEQIKTSFSPEAKEAAVVELNRIISEGVVDSTRAIASEGGIFPLVKLIEEGSERAIDACLAILYNLSMDSENHSAIVAAGAVPVLRRIVLSQRPQWTRALRLLRTLPT</sequence>
<protein>
    <submittedName>
        <fullName evidence="3">Uncharacterized protein</fullName>
    </submittedName>
</protein>